<reference evidence="1" key="2">
    <citation type="submission" date="2023-01" db="EMBL/GenBank/DDBJ databases">
        <authorList>
            <person name="Sun Q."/>
            <person name="Evtushenko L."/>
        </authorList>
    </citation>
    <scope>NUCLEOTIDE SEQUENCE</scope>
    <source>
        <strain evidence="1">VKM B-2748</strain>
    </source>
</reference>
<protein>
    <submittedName>
        <fullName evidence="1">Uncharacterized protein</fullName>
    </submittedName>
</protein>
<comment type="caution">
    <text evidence="1">The sequence shown here is derived from an EMBL/GenBank/DDBJ whole genome shotgun (WGS) entry which is preliminary data.</text>
</comment>
<evidence type="ECO:0000313" key="2">
    <source>
        <dbReference type="Proteomes" id="UP001143309"/>
    </source>
</evidence>
<keyword evidence="2" id="KW-1185">Reference proteome</keyword>
<dbReference type="Proteomes" id="UP001143309">
    <property type="component" value="Unassembled WGS sequence"/>
</dbReference>
<dbReference type="AlphaFoldDB" id="A0A9W6N6M2"/>
<proteinExistence type="predicted"/>
<dbReference type="EMBL" id="BSFL01000001">
    <property type="protein sequence ID" value="GLK79510.1"/>
    <property type="molecule type" value="Genomic_DNA"/>
</dbReference>
<organism evidence="1 2">
    <name type="scientific">Methylopila turkensis</name>
    <dbReference type="NCBI Taxonomy" id="1437816"/>
    <lineage>
        <taxon>Bacteria</taxon>
        <taxon>Pseudomonadati</taxon>
        <taxon>Pseudomonadota</taxon>
        <taxon>Alphaproteobacteria</taxon>
        <taxon>Hyphomicrobiales</taxon>
        <taxon>Methylopilaceae</taxon>
        <taxon>Methylopila</taxon>
    </lineage>
</organism>
<accession>A0A9W6N6M2</accession>
<reference evidence="1" key="1">
    <citation type="journal article" date="2014" name="Int. J. Syst. Evol. Microbiol.">
        <title>Complete genome sequence of Corynebacterium casei LMG S-19264T (=DSM 44701T), isolated from a smear-ripened cheese.</title>
        <authorList>
            <consortium name="US DOE Joint Genome Institute (JGI-PGF)"/>
            <person name="Walter F."/>
            <person name="Albersmeier A."/>
            <person name="Kalinowski J."/>
            <person name="Ruckert C."/>
        </authorList>
    </citation>
    <scope>NUCLEOTIDE SEQUENCE</scope>
    <source>
        <strain evidence="1">VKM B-2748</strain>
    </source>
</reference>
<name>A0A9W6N6M2_9HYPH</name>
<sequence>MRAMDEREKIIREDYPVERLPEDLREGLGDAARVKVTVERAPSLRDQKLANWTEIKALIEELHRSPGFVPVTTEEAVARVRELRDEWDR</sequence>
<evidence type="ECO:0000313" key="1">
    <source>
        <dbReference type="EMBL" id="GLK79510.1"/>
    </source>
</evidence>
<gene>
    <name evidence="1" type="ORF">GCM10008174_12510</name>
</gene>